<evidence type="ECO:0000256" key="1">
    <source>
        <dbReference type="SAM" id="Phobius"/>
    </source>
</evidence>
<feature type="transmembrane region" description="Helical" evidence="1">
    <location>
        <begin position="6"/>
        <end position="27"/>
    </location>
</feature>
<keyword evidence="1" id="KW-0812">Transmembrane</keyword>
<protein>
    <submittedName>
        <fullName evidence="2">Protein CBG27368</fullName>
    </submittedName>
</protein>
<dbReference type="Proteomes" id="UP000008549">
    <property type="component" value="Unassembled WGS sequence"/>
</dbReference>
<organism evidence="2 3">
    <name type="scientific">Caenorhabditis briggsae</name>
    <dbReference type="NCBI Taxonomy" id="6238"/>
    <lineage>
        <taxon>Eukaryota</taxon>
        <taxon>Metazoa</taxon>
        <taxon>Ecdysozoa</taxon>
        <taxon>Nematoda</taxon>
        <taxon>Chromadorea</taxon>
        <taxon>Rhabditida</taxon>
        <taxon>Rhabditina</taxon>
        <taxon>Rhabditomorpha</taxon>
        <taxon>Rhabditoidea</taxon>
        <taxon>Rhabditidae</taxon>
        <taxon>Peloderinae</taxon>
        <taxon>Caenorhabditis</taxon>
    </lineage>
</organism>
<reference evidence="2 3" key="1">
    <citation type="journal article" date="2003" name="PLoS Biol.">
        <title>The genome sequence of Caenorhabditis briggsae: a platform for comparative genomics.</title>
        <authorList>
            <person name="Stein L.D."/>
            <person name="Bao Z."/>
            <person name="Blasiar D."/>
            <person name="Blumenthal T."/>
            <person name="Brent M.R."/>
            <person name="Chen N."/>
            <person name="Chinwalla A."/>
            <person name="Clarke L."/>
            <person name="Clee C."/>
            <person name="Coghlan A."/>
            <person name="Coulson A."/>
            <person name="D'Eustachio P."/>
            <person name="Fitch D.H."/>
            <person name="Fulton L.A."/>
            <person name="Fulton R.E."/>
            <person name="Griffiths-Jones S."/>
            <person name="Harris T.W."/>
            <person name="Hillier L.W."/>
            <person name="Kamath R."/>
            <person name="Kuwabara P.E."/>
            <person name="Mardis E.R."/>
            <person name="Marra M.A."/>
            <person name="Miner T.L."/>
            <person name="Minx P."/>
            <person name="Mullikin J.C."/>
            <person name="Plumb R.W."/>
            <person name="Rogers J."/>
            <person name="Schein J.E."/>
            <person name="Sohrmann M."/>
            <person name="Spieth J."/>
            <person name="Stajich J.E."/>
            <person name="Wei C."/>
            <person name="Willey D."/>
            <person name="Wilson R.K."/>
            <person name="Durbin R."/>
            <person name="Waterston R.H."/>
        </authorList>
    </citation>
    <scope>NUCLEOTIDE SEQUENCE [LARGE SCALE GENOMIC DNA]</scope>
    <source>
        <strain evidence="2 3">AF16</strain>
    </source>
</reference>
<evidence type="ECO:0000313" key="2">
    <source>
        <dbReference type="EMBL" id="CAR98998.1"/>
    </source>
</evidence>
<gene>
    <name evidence="2 4" type="ORF">CBG27368</name>
    <name evidence="2" type="ORF">CBG_27368</name>
</gene>
<keyword evidence="1" id="KW-0472">Membrane</keyword>
<dbReference type="CTD" id="68918821"/>
<name>B6IGG8_CAEBR</name>
<sequence length="101" mass="12636">MFWIHWIWVCFMLIYELPRLITHKVFWRNRNARTQSRKESQRLGYPSVVSVFQNLSKEKRDQLADKCPFFNQLDKRIPYHWDCVGHIVFDLFFKTWKLRHY</sequence>
<dbReference type="InParanoid" id="B6IGG8"/>
<dbReference type="EMBL" id="HE601320">
    <property type="protein sequence ID" value="CAR98998.1"/>
    <property type="molecule type" value="Genomic_DNA"/>
</dbReference>
<reference evidence="2 3" key="2">
    <citation type="journal article" date="2011" name="PLoS Genet.">
        <title>Caenorhabditis briggsae recombinant inbred line genotypes reveal inter-strain incompatibility and the evolution of recombination.</title>
        <authorList>
            <person name="Ross J.A."/>
            <person name="Koboldt D.C."/>
            <person name="Staisch J.E."/>
            <person name="Chamberlin H.M."/>
            <person name="Gupta B.P."/>
            <person name="Miller R.D."/>
            <person name="Baird S.E."/>
            <person name="Haag E.S."/>
        </authorList>
    </citation>
    <scope>NUCLEOTIDE SEQUENCE [LARGE SCALE GENOMIC DNA]</scope>
    <source>
        <strain evidence="2 3">AF16</strain>
    </source>
</reference>
<keyword evidence="1" id="KW-1133">Transmembrane helix</keyword>
<dbReference type="GeneID" id="68918821"/>
<dbReference type="AlphaFoldDB" id="B6IGG8"/>
<evidence type="ECO:0000313" key="3">
    <source>
        <dbReference type="Proteomes" id="UP000008549"/>
    </source>
</evidence>
<proteinExistence type="predicted"/>
<dbReference type="WormBase" id="CBG27368">
    <property type="protein sequence ID" value="CBP29039"/>
    <property type="gene ID" value="WBGene00088782"/>
</dbReference>
<evidence type="ECO:0000313" key="4">
    <source>
        <dbReference type="WormBase" id="CBG27368"/>
    </source>
</evidence>
<accession>B6IGG8</accession>
<dbReference type="KEGG" id="cbr:CBG_27368"/>
<dbReference type="HOGENOM" id="CLU_2294184_0_0_1"/>
<dbReference type="RefSeq" id="XP_045098565.1">
    <property type="nucleotide sequence ID" value="XM_045237254.1"/>
</dbReference>
<keyword evidence="3" id="KW-1185">Reference proteome</keyword>